<comment type="caution">
    <text evidence="1">The sequence shown here is derived from an EMBL/GenBank/DDBJ whole genome shotgun (WGS) entry which is preliminary data.</text>
</comment>
<gene>
    <name evidence="1" type="ORF">E2C01_083418</name>
</gene>
<dbReference type="AlphaFoldDB" id="A0A5B7IX69"/>
<proteinExistence type="predicted"/>
<accession>A0A5B7IX69</accession>
<dbReference type="EMBL" id="VSRR010078033">
    <property type="protein sequence ID" value="MPC88512.1"/>
    <property type="molecule type" value="Genomic_DNA"/>
</dbReference>
<sequence>MNCSHYSRHSHKTRCRMVGRKREDLMLITKARTYTELVTRKAPSTGCGVKEVRVCFKILQKICYPLSMPRKNWMQDER</sequence>
<organism evidence="1 2">
    <name type="scientific">Portunus trituberculatus</name>
    <name type="common">Swimming crab</name>
    <name type="synonym">Neptunus trituberculatus</name>
    <dbReference type="NCBI Taxonomy" id="210409"/>
    <lineage>
        <taxon>Eukaryota</taxon>
        <taxon>Metazoa</taxon>
        <taxon>Ecdysozoa</taxon>
        <taxon>Arthropoda</taxon>
        <taxon>Crustacea</taxon>
        <taxon>Multicrustacea</taxon>
        <taxon>Malacostraca</taxon>
        <taxon>Eumalacostraca</taxon>
        <taxon>Eucarida</taxon>
        <taxon>Decapoda</taxon>
        <taxon>Pleocyemata</taxon>
        <taxon>Brachyura</taxon>
        <taxon>Eubrachyura</taxon>
        <taxon>Portunoidea</taxon>
        <taxon>Portunidae</taxon>
        <taxon>Portuninae</taxon>
        <taxon>Portunus</taxon>
    </lineage>
</organism>
<protein>
    <submittedName>
        <fullName evidence="1">Uncharacterized protein</fullName>
    </submittedName>
</protein>
<reference evidence="1 2" key="1">
    <citation type="submission" date="2019-05" db="EMBL/GenBank/DDBJ databases">
        <title>Another draft genome of Portunus trituberculatus and its Hox gene families provides insights of decapod evolution.</title>
        <authorList>
            <person name="Jeong J.-H."/>
            <person name="Song I."/>
            <person name="Kim S."/>
            <person name="Choi T."/>
            <person name="Kim D."/>
            <person name="Ryu S."/>
            <person name="Kim W."/>
        </authorList>
    </citation>
    <scope>NUCLEOTIDE SEQUENCE [LARGE SCALE GENOMIC DNA]</scope>
    <source>
        <tissue evidence="1">Muscle</tissue>
    </source>
</reference>
<name>A0A5B7IX69_PORTR</name>
<evidence type="ECO:0000313" key="2">
    <source>
        <dbReference type="Proteomes" id="UP000324222"/>
    </source>
</evidence>
<dbReference type="Proteomes" id="UP000324222">
    <property type="component" value="Unassembled WGS sequence"/>
</dbReference>
<evidence type="ECO:0000313" key="1">
    <source>
        <dbReference type="EMBL" id="MPC88512.1"/>
    </source>
</evidence>
<keyword evidence="2" id="KW-1185">Reference proteome</keyword>